<evidence type="ECO:0000313" key="2">
    <source>
        <dbReference type="Proteomes" id="UP000232688"/>
    </source>
</evidence>
<protein>
    <submittedName>
        <fullName evidence="1">Uncharacterized protein</fullName>
    </submittedName>
</protein>
<dbReference type="VEuPathDB" id="FungiDB:RhiirA1_411761"/>
<dbReference type="AlphaFoldDB" id="A0A2N0SA98"/>
<organism evidence="1 2">
    <name type="scientific">Rhizophagus irregularis</name>
    <dbReference type="NCBI Taxonomy" id="588596"/>
    <lineage>
        <taxon>Eukaryota</taxon>
        <taxon>Fungi</taxon>
        <taxon>Fungi incertae sedis</taxon>
        <taxon>Mucoromycota</taxon>
        <taxon>Glomeromycotina</taxon>
        <taxon>Glomeromycetes</taxon>
        <taxon>Glomerales</taxon>
        <taxon>Glomeraceae</taxon>
        <taxon>Rhizophagus</taxon>
    </lineage>
</organism>
<reference evidence="1 2" key="1">
    <citation type="submission" date="2017-10" db="EMBL/GenBank/DDBJ databases">
        <title>Extensive intraspecific genome diversity in a model arbuscular mycorrhizal fungus.</title>
        <authorList>
            <person name="Chen E.C.H."/>
            <person name="Morin E."/>
            <person name="Baudet D."/>
            <person name="Noel J."/>
            <person name="Ndikumana S."/>
            <person name="Charron P."/>
            <person name="St-Onge C."/>
            <person name="Giorgi J."/>
            <person name="Grigoriev I.V."/>
            <person name="Roux C."/>
            <person name="Martin F.M."/>
            <person name="Corradi N."/>
        </authorList>
    </citation>
    <scope>NUCLEOTIDE SEQUENCE [LARGE SCALE GENOMIC DNA]</scope>
    <source>
        <strain evidence="1 2">A1</strain>
    </source>
</reference>
<name>A0A2N0SA98_9GLOM</name>
<proteinExistence type="predicted"/>
<evidence type="ECO:0000313" key="1">
    <source>
        <dbReference type="EMBL" id="PKC72480.1"/>
    </source>
</evidence>
<dbReference type="VEuPathDB" id="FungiDB:RhiirFUN_016895"/>
<sequence>MAQQYLRILINNITMNQDLVFCILKGFKTYYDAYFADSKVNEALNRYIATQMVFLK</sequence>
<accession>A0A2N0SA98</accession>
<reference evidence="1 2" key="2">
    <citation type="submission" date="2017-10" db="EMBL/GenBank/DDBJ databases">
        <title>Genome analyses suggest a sexual origin of heterokaryosis in a supposedly ancient asexual fungus.</title>
        <authorList>
            <person name="Corradi N."/>
            <person name="Sedzielewska K."/>
            <person name="Noel J."/>
            <person name="Charron P."/>
            <person name="Farinelli L."/>
            <person name="Marton T."/>
            <person name="Kruger M."/>
            <person name="Pelin A."/>
            <person name="Brachmann A."/>
            <person name="Corradi N."/>
        </authorList>
    </citation>
    <scope>NUCLEOTIDE SEQUENCE [LARGE SCALE GENOMIC DNA]</scope>
    <source>
        <strain evidence="1 2">A1</strain>
    </source>
</reference>
<gene>
    <name evidence="1" type="ORF">RhiirA1_411761</name>
</gene>
<dbReference type="EMBL" id="LLXH01000123">
    <property type="protein sequence ID" value="PKC72480.1"/>
    <property type="molecule type" value="Genomic_DNA"/>
</dbReference>
<comment type="caution">
    <text evidence="1">The sequence shown here is derived from an EMBL/GenBank/DDBJ whole genome shotgun (WGS) entry which is preliminary data.</text>
</comment>
<dbReference type="Proteomes" id="UP000232688">
    <property type="component" value="Unassembled WGS sequence"/>
</dbReference>